<keyword evidence="1" id="KW-0479">Metal-binding</keyword>
<keyword evidence="5" id="KW-1185">Reference proteome</keyword>
<keyword evidence="1" id="KW-0862">Zinc</keyword>
<dbReference type="EMBL" id="JBHMBS010000040">
    <property type="protein sequence ID" value="MFB9681838.1"/>
    <property type="molecule type" value="Genomic_DNA"/>
</dbReference>
<reference evidence="4 5" key="1">
    <citation type="submission" date="2024-09" db="EMBL/GenBank/DDBJ databases">
        <authorList>
            <person name="Sun Q."/>
            <person name="Mori K."/>
        </authorList>
    </citation>
    <scope>NUCLEOTIDE SEQUENCE [LARGE SCALE GENOMIC DNA]</scope>
    <source>
        <strain evidence="4 5">JCM 3028</strain>
    </source>
</reference>
<evidence type="ECO:0000259" key="3">
    <source>
        <dbReference type="PROSITE" id="PS50966"/>
    </source>
</evidence>
<feature type="region of interest" description="Disordered" evidence="2">
    <location>
        <begin position="277"/>
        <end position="321"/>
    </location>
</feature>
<dbReference type="Proteomes" id="UP001589610">
    <property type="component" value="Unassembled WGS sequence"/>
</dbReference>
<gene>
    <name evidence="4" type="ORF">ACFFRH_40740</name>
</gene>
<dbReference type="PROSITE" id="PS50966">
    <property type="entry name" value="ZF_SWIM"/>
    <property type="match status" value="1"/>
</dbReference>
<feature type="region of interest" description="Disordered" evidence="2">
    <location>
        <begin position="233"/>
        <end position="255"/>
    </location>
</feature>
<sequence>MSGKGWFDSSGPIRVEGGMRVRSRRGSIGERWWSRRFIDILERVCDSGRLRRGRAYARSGQVLDLELGPGRVAARVQGSRETPYRVGVAITAYDTGQWRTLTGALAAQALHRAKLLAGEMPPQIEDVFRECGLPLFPDQRDLDMDCSCPDWGFPCKHLSAVLYVLAEAFDDDPFLVLAWRGMARDALLGALRQTGGDPAAEDGAAGPGPLDVTDVPFADRLTDFYEPGTSLARLRDRAVPSTGQPTGPPDLLLRALEPPPLTARRVPIPDLLRPAYLALAEEDDTPADDLSADDTSAKERGPHPGDDDALTGERRRPREGR</sequence>
<protein>
    <submittedName>
        <fullName evidence="4">SWIM zinc finger family protein</fullName>
    </submittedName>
</protein>
<name>A0ABV5TRR9_9ACTN</name>
<proteinExistence type="predicted"/>
<evidence type="ECO:0000256" key="1">
    <source>
        <dbReference type="PROSITE-ProRule" id="PRU00325"/>
    </source>
</evidence>
<evidence type="ECO:0000313" key="4">
    <source>
        <dbReference type="EMBL" id="MFB9681838.1"/>
    </source>
</evidence>
<feature type="compositionally biased region" description="Acidic residues" evidence="2">
    <location>
        <begin position="280"/>
        <end position="292"/>
    </location>
</feature>
<comment type="caution">
    <text evidence="4">The sequence shown here is derived from an EMBL/GenBank/DDBJ whole genome shotgun (WGS) entry which is preliminary data.</text>
</comment>
<dbReference type="RefSeq" id="WP_344749116.1">
    <property type="nucleotide sequence ID" value="NZ_BAAAWW010000182.1"/>
</dbReference>
<dbReference type="PANTHER" id="PTHR38133">
    <property type="entry name" value="SLR1429 PROTEIN"/>
    <property type="match status" value="1"/>
</dbReference>
<feature type="domain" description="SWIM-type" evidence="3">
    <location>
        <begin position="131"/>
        <end position="166"/>
    </location>
</feature>
<dbReference type="PANTHER" id="PTHR38133:SF1">
    <property type="entry name" value="SLR1429 PROTEIN"/>
    <property type="match status" value="1"/>
</dbReference>
<dbReference type="InterPro" id="IPR007527">
    <property type="entry name" value="Znf_SWIM"/>
</dbReference>
<organism evidence="4 5">
    <name type="scientific">Streptosporangium vulgare</name>
    <dbReference type="NCBI Taxonomy" id="46190"/>
    <lineage>
        <taxon>Bacteria</taxon>
        <taxon>Bacillati</taxon>
        <taxon>Actinomycetota</taxon>
        <taxon>Actinomycetes</taxon>
        <taxon>Streptosporangiales</taxon>
        <taxon>Streptosporangiaceae</taxon>
        <taxon>Streptosporangium</taxon>
    </lineage>
</organism>
<accession>A0ABV5TRR9</accession>
<keyword evidence="1" id="KW-0863">Zinc-finger</keyword>
<evidence type="ECO:0000256" key="2">
    <source>
        <dbReference type="SAM" id="MobiDB-lite"/>
    </source>
</evidence>
<feature type="compositionally biased region" description="Basic and acidic residues" evidence="2">
    <location>
        <begin position="295"/>
        <end position="321"/>
    </location>
</feature>
<evidence type="ECO:0000313" key="5">
    <source>
        <dbReference type="Proteomes" id="UP001589610"/>
    </source>
</evidence>
<dbReference type="Pfam" id="PF04434">
    <property type="entry name" value="SWIM"/>
    <property type="match status" value="1"/>
</dbReference>